<dbReference type="PROSITE" id="PS51189">
    <property type="entry name" value="FAT"/>
    <property type="match status" value="1"/>
</dbReference>
<dbReference type="Gene3D" id="1.25.40.10">
    <property type="entry name" value="Tetratricopeptide repeat domain"/>
    <property type="match status" value="1"/>
</dbReference>
<dbReference type="EMBL" id="KV426075">
    <property type="protein sequence ID" value="KZV89321.1"/>
    <property type="molecule type" value="Genomic_DNA"/>
</dbReference>
<dbReference type="FunCoup" id="A0A165FPF6">
    <property type="interactions" value="797"/>
</dbReference>
<dbReference type="GO" id="GO:0004672">
    <property type="term" value="F:protein kinase activity"/>
    <property type="evidence" value="ECO:0007669"/>
    <property type="project" value="UniProtKB-ARBA"/>
</dbReference>
<dbReference type="SUPFAM" id="SSF48371">
    <property type="entry name" value="ARM repeat"/>
    <property type="match status" value="3"/>
</dbReference>
<dbReference type="PROSITE" id="PS50005">
    <property type="entry name" value="TPR"/>
    <property type="match status" value="1"/>
</dbReference>
<dbReference type="InterPro" id="IPR000403">
    <property type="entry name" value="PI3/4_kinase_cat_dom"/>
</dbReference>
<evidence type="ECO:0000259" key="4">
    <source>
        <dbReference type="PROSITE" id="PS50290"/>
    </source>
</evidence>
<feature type="repeat" description="TPR" evidence="2">
    <location>
        <begin position="2780"/>
        <end position="2813"/>
    </location>
</feature>
<evidence type="ECO:0000313" key="7">
    <source>
        <dbReference type="Proteomes" id="UP000077266"/>
    </source>
</evidence>
<dbReference type="InterPro" id="IPR046807">
    <property type="entry name" value="Tra1_central"/>
</dbReference>
<gene>
    <name evidence="6" type="ORF">EXIGLDRAFT_695695</name>
</gene>
<dbReference type="InterPro" id="IPR016024">
    <property type="entry name" value="ARM-type_fold"/>
</dbReference>
<dbReference type="Pfam" id="PF00454">
    <property type="entry name" value="PI3_PI4_kinase"/>
    <property type="match status" value="1"/>
</dbReference>
<dbReference type="Pfam" id="PF20206">
    <property type="entry name" value="Tra1_ring"/>
    <property type="match status" value="2"/>
</dbReference>
<dbReference type="GO" id="GO:0006281">
    <property type="term" value="P:DNA repair"/>
    <property type="evidence" value="ECO:0007669"/>
    <property type="project" value="TreeGrafter"/>
</dbReference>
<evidence type="ECO:0000256" key="1">
    <source>
        <dbReference type="ARBA" id="ARBA00007234"/>
    </source>
</evidence>
<dbReference type="SUPFAM" id="SSF48452">
    <property type="entry name" value="TPR-like"/>
    <property type="match status" value="1"/>
</dbReference>
<dbReference type="InParanoid" id="A0A165FPF6"/>
<dbReference type="CDD" id="cd05163">
    <property type="entry name" value="PIKK_TRRAP"/>
    <property type="match status" value="1"/>
</dbReference>
<dbReference type="PANTHER" id="PTHR11139:SF1">
    <property type="entry name" value="TRANSFORMATION_TRANSCRIPTION DOMAIN-ASSOCIATED PROTEIN"/>
    <property type="match status" value="1"/>
</dbReference>
<reference evidence="6 7" key="1">
    <citation type="journal article" date="2016" name="Mol. Biol. Evol.">
        <title>Comparative Genomics of Early-Diverging Mushroom-Forming Fungi Provides Insights into the Origins of Lignocellulose Decay Capabilities.</title>
        <authorList>
            <person name="Nagy L.G."/>
            <person name="Riley R."/>
            <person name="Tritt A."/>
            <person name="Adam C."/>
            <person name="Daum C."/>
            <person name="Floudas D."/>
            <person name="Sun H."/>
            <person name="Yadav J.S."/>
            <person name="Pangilinan J."/>
            <person name="Larsson K.H."/>
            <person name="Matsuura K."/>
            <person name="Barry K."/>
            <person name="Labutti K."/>
            <person name="Kuo R."/>
            <person name="Ohm R.A."/>
            <person name="Bhattacharya S.S."/>
            <person name="Shirouzu T."/>
            <person name="Yoshinaga Y."/>
            <person name="Martin F.M."/>
            <person name="Grigoriev I.V."/>
            <person name="Hibbett D.S."/>
        </authorList>
    </citation>
    <scope>NUCLEOTIDE SEQUENCE [LARGE SCALE GENOMIC DNA]</scope>
    <source>
        <strain evidence="6 7">HHB12029</strain>
    </source>
</reference>
<keyword evidence="2" id="KW-0802">TPR repeat</keyword>
<dbReference type="Proteomes" id="UP000077266">
    <property type="component" value="Unassembled WGS sequence"/>
</dbReference>
<feature type="compositionally biased region" description="Low complexity" evidence="3">
    <location>
        <begin position="2980"/>
        <end position="2989"/>
    </location>
</feature>
<keyword evidence="7" id="KW-1185">Reference proteome</keyword>
<dbReference type="SMART" id="SM00146">
    <property type="entry name" value="PI3Kc"/>
    <property type="match status" value="1"/>
</dbReference>
<dbReference type="PANTHER" id="PTHR11139">
    <property type="entry name" value="ATAXIA TELANGIECTASIA MUTATED ATM -RELATED"/>
    <property type="match status" value="1"/>
</dbReference>
<evidence type="ECO:0000313" key="6">
    <source>
        <dbReference type="EMBL" id="KZV89321.1"/>
    </source>
</evidence>
<feature type="domain" description="FAT" evidence="5">
    <location>
        <begin position="2384"/>
        <end position="2939"/>
    </location>
</feature>
<protein>
    <recommendedName>
        <fullName evidence="8">Atypical/PIKK/TRRAP protein kinase</fullName>
    </recommendedName>
</protein>
<dbReference type="InterPro" id="IPR050517">
    <property type="entry name" value="DDR_Repair_Kinase"/>
</dbReference>
<dbReference type="GO" id="GO:0000124">
    <property type="term" value="C:SAGA complex"/>
    <property type="evidence" value="ECO:0007669"/>
    <property type="project" value="TreeGrafter"/>
</dbReference>
<comment type="similarity">
    <text evidence="1">Belongs to the PI3/PI4-kinase family. TRA1 subfamily.</text>
</comment>
<dbReference type="Pfam" id="PF20175">
    <property type="entry name" value="Tra1_central"/>
    <property type="match status" value="1"/>
</dbReference>
<dbReference type="InterPro" id="IPR011009">
    <property type="entry name" value="Kinase-like_dom_sf"/>
</dbReference>
<evidence type="ECO:0000259" key="5">
    <source>
        <dbReference type="PROSITE" id="PS51189"/>
    </source>
</evidence>
<dbReference type="GO" id="GO:0005634">
    <property type="term" value="C:nucleus"/>
    <property type="evidence" value="ECO:0007669"/>
    <property type="project" value="TreeGrafter"/>
</dbReference>
<evidence type="ECO:0000256" key="2">
    <source>
        <dbReference type="PROSITE-ProRule" id="PRU00339"/>
    </source>
</evidence>
<name>A0A165FPF6_EXIGL</name>
<feature type="region of interest" description="Disordered" evidence="3">
    <location>
        <begin position="2947"/>
        <end position="3004"/>
    </location>
</feature>
<proteinExistence type="inferred from homology"/>
<dbReference type="GO" id="GO:0006355">
    <property type="term" value="P:regulation of DNA-templated transcription"/>
    <property type="evidence" value="ECO:0007669"/>
    <property type="project" value="TreeGrafter"/>
</dbReference>
<dbReference type="Pfam" id="PF02259">
    <property type="entry name" value="FAT"/>
    <property type="match status" value="1"/>
</dbReference>
<dbReference type="InterPro" id="IPR019734">
    <property type="entry name" value="TPR_rpt"/>
</dbReference>
<accession>A0A165FPF6</accession>
<organism evidence="6 7">
    <name type="scientific">Exidia glandulosa HHB12029</name>
    <dbReference type="NCBI Taxonomy" id="1314781"/>
    <lineage>
        <taxon>Eukaryota</taxon>
        <taxon>Fungi</taxon>
        <taxon>Dikarya</taxon>
        <taxon>Basidiomycota</taxon>
        <taxon>Agaricomycotina</taxon>
        <taxon>Agaricomycetes</taxon>
        <taxon>Auriculariales</taxon>
        <taxon>Exidiaceae</taxon>
        <taxon>Exidia</taxon>
    </lineage>
</organism>
<evidence type="ECO:0008006" key="8">
    <source>
        <dbReference type="Google" id="ProtNLM"/>
    </source>
</evidence>
<evidence type="ECO:0000256" key="3">
    <source>
        <dbReference type="SAM" id="MobiDB-lite"/>
    </source>
</evidence>
<feature type="domain" description="PI3K/PI4K catalytic" evidence="4">
    <location>
        <begin position="3181"/>
        <end position="3363"/>
    </location>
</feature>
<dbReference type="OrthoDB" id="5570127at2759"/>
<dbReference type="InterPro" id="IPR003151">
    <property type="entry name" value="PIK-rel_kinase_FAT"/>
</dbReference>
<dbReference type="InterPro" id="IPR014009">
    <property type="entry name" value="PIK_FAT"/>
</dbReference>
<dbReference type="SUPFAM" id="SSF56112">
    <property type="entry name" value="Protein kinase-like (PK-like)"/>
    <property type="match status" value="1"/>
</dbReference>
<dbReference type="InterPro" id="IPR046805">
    <property type="entry name" value="Tra1_ring"/>
</dbReference>
<sequence>MAAATPGPAPGSIDLEIIARKIADPALETRQKLGWAEHVRDSLDVLRDQDTARYISVMLPVVLDVLRTGAPATRKDTPEQQLRHSLLELCHRHPTHDAFKQLVPGMAATMLHVMRVDNEDNAVIALKIFSDLVRTYKPLTESHMTAFVDLFAELLAGAEQIANEAFGEDCTATDPTPSQVVPAMRSFKVMAECPINIILLLQGSPNAVQSFSKIIPTVVKHLNYEAPAQKKARAEAKEKGVLQLGPNPAIQNKATFADFITSQVKCMSFIAYVLRTNNKEFLRPFGDQVPTFTMRILQDMPPDSIPLRREMLNMLRHLLSTDYRAYLQANIELLTDERLLLGRGIGSQDTLRPTGYMVLADLVHHIRNDLDPAPLRRIIELFAWGVHNNALPGSLQNVLAKLLVNLLEAIVIKFPQDEAAKLVFQLLDCFADKIASLKVIRQDFLDMKAQKKDENDMDTVDGTEYGALEKAKPILGEAFAGYDTLAECMSQYKPLFRILLLGIKNCLWNLYSKLDGRAPDAELMGRVFVDALYTMRLYEPTLITDNTEESMAVELIVEILRELRPFVYQEIWTRHIGLYLDLILKQPKLLLIMQNLLMGQDTTSMSVALLLKHLVHDLDTLGDKDLKDASVPIRMFKMAFIAVTQNAAKNETVLAPHLSRLIMDSLTLAARCKESQNYYTLLRGLFRAIGGAAGRFEHLYKEVLPLLPEMLETLNKHLAATPPSDERKRDMIVELCLTVPVRLTHLVPHLRYLMQPLVLSLQGPAELVAQGLRTLELCIDNLQPEYIDPPLMPVLPTLIRGLNAHLKPLPSSHLHSHTTVRILGKLGGKNRLLLHEDPTLDYRVRSDPVAQSFPFGSSRRGEIDMAPVSALANRQLKSSSKEHREQAFELAKHCLGLVLAGNIREAEYEAMYRTTLKALLEALTVEDSKEQLMEYLRSFARHIFYMEVARDPDPETAGVLAGRRMLTIYSNALMETVLEGLASPILAEVEAATELVNFIVSDILALDQAANGKKLKSEERVFMLSQLAIRAQHLCHGDTWLFKLGGTRGFQLLLAHPDAQERSWLVGRELETSTALNTVLKSVQPDQPESVTTNTKEAALVCVKSAIDQLAQLDNTTPQFKQRFDMISVHLTAELACGFAPVREVAYDGIKYLAQKLGRQPHDIIHPHRQRILGHILVLPLRTLPVTKQMENMDAMTFLLSLEQPVMPENGDELLRVLHEAIGLADADDSSLVGRLTQRQSVMLANNVRICGIKLMTASLPVTDCYAKQTQTRQKVVSVYFKALYSPHQAIKDAARDGLKCLTTHTARLPREFLQTGLRPILQNLSDTKALTAHGLEGLARLMELLTNYFRVELGQRLVQHFKALASPENLAAAAQGPLLDNDVIVKLVRLLDIFHLLPQTANVYLNELIDDVVKTEHALMSASPSPFSEAMGKYLNRYPQETAENFLTKLEDPRYVRTLRNVILSNHAPALIAELDRRMPEIIASCFTEENRSQVLPGLQLVTDMITVDAQWIGRHADVVDALIELWRSEFSSAGQSTTPLPPPWVRLALRVFMKALELDKRVDVLFDIYLLHQSPHAVDVTDFARFVHKEFITATDVELRRNAVVVFINWLSTPERTHSLAHLTRLLHYLIVPMLHVSLIRQDELVDSNVLSLLFENLLVPGKFDNEEDLLKVDVLYLSTILVQYRPALVNLSRKDVIKTGWDLGQKSDDLIVKQCSNVFLCRFYDAFEAPAKFVIGTLSALLRSQTSDARALTRQALDILIPALPKRLPTDDNPQSWSRFVRRMLNDDAQGGAAQWTLIYSLVNRHRDVFYPHRALYIPHIIASFAKFGLHNHASAETRSLCLDLVGVVLEWERKAASEPDVDGKPAYATPLTQRESLVSFLVRFVIQTSVNDTTPAGQMAMKQFEVLHNRALAYMKDLSGPDGWSEVTVKLNFFSRSLDSDVAQTLPAAQTLLPMINAARLLNVISAEKPDSWFVANAQTLQKLLHRGLTGDETPLHDNLLPIFKRLIELFPPTYDDEDAQNPLPEFHAFIDQAITEGLRTAQNPRGSVLMLQALVDVAPRKLEPFGQHLTKLLARYSRDHAMPGAAGSSDATIKMLRSILDICRVGVAHLSDQRKNLLTCVVLLIEKSQSTPFCRYLLEITREWVLKSREPYPTMKEKANLLLKMQTFETRDEALFLEYLELLYDVYSDTNLRRTDLTQRLEPAFFVGCRAKDATIRCKFLDLLDASVATPLTTRLNYVFAVQSWEPLSEYNWIHIAEELLLGSVDQDEVIPPLVKQNLAGDSVFLDTANNRRLRAVVHPLRRLLYLDPLNAARLWLTMFPAIWSALSRKEQTDLGGHITSLLTREYHIKQVAMRPNIIQTLLEGIHACTPPIALPPFLVKYLGKTFGAWHTAIAVLERSIDRTFSDDDSLRNTCVDSVIEMYADIAEDDMFYGAWRTRNLYPDTNQAIIFEQHGMWYLALQHYESAMMKARTGAQNYTEQEYSMWEDHYVLALQKLQIWDILRDLAKNLDDKDLWLEAMWRGDWVPERDAVESELNALVDVATPRRKVFEAFIALQKGYGSDPMKAGDFPTILEDAMQLTLHKWASLPSNLCTAHIPLLQHFQQFVELAEAATILTSLAGTNSTNLEKKSSELKHMLITWRERLPNHDDDIMIWSDLVYFRQHVFDMINTAYLPLIQSQGNAPNIANTAGYRGYHEIAWTINRYAHVARKHYLVEVCHNALNKIYTLPNIEIAEAFRKLREQARCYYQTTSELQQGLEVINNTNLTFFSNQQKAEFFTLKGMFYDKLGRFSDAQDVLSQAVQLDLQLPKAWAELARHHDMMVKETPENAIYHAQLALSSYMQAAQILNNAKSRQYLNRSIWLLSFDDGNPEGIEKIFLGFKDLLSNWYFLTLIPQLVAALQLREAKHVHHVLVGIAKAFPQALYYHIRTLREELLARRQHQEQINRRQSAQVAAAQAAASQPTSPVKAEGTDGDGTTPGSPSTEAASSPQPPVVEKPPMSQLEQYVEQLFSIVKSSHPLLQITMERLSDSISKCKETPDESAYRIISALLAEAVSSTNLRAATFGDDMSILPINLTNVARVAQSNTIIGAARADFEQDFVKSPPTNVRQYVERLQVWRDRYERALEERPRNFSIEYINAYLAAFQFAKLHEIEVPGQYLQHVDSPVMFVKINNVASKFELVRGGGMFQRRFQFLGHDGSSHSFLIQFSQRYWRREERVQEIFRTFNRKETRRRNLTFNIPVAMPLSFACRIIESDDTYVTLQDVYDQFCARAGFSREAASLAYADKFKAVQDSGGRPLDKHRAMLTRMDILTEITAKMIPETVLSEYMLKSMKTPMDLWLIRKQFASQLAAHSFINYAVSRKSGLVMMSDMIPGFIQNKPLLAHPAEHVPWRMTPSMQHFIGRVAFEGVFTTGIVAFARVLTEPEYNIERELPLYMRDDVVQWFREHGGRSTIPAEVLSKEVREMVYVNVAGIQSRAEQLACKDNWEAPIQNGPQTAIAPVIQLVCQSTMPQNLAQMKHDFYAWF</sequence>
<feature type="compositionally biased region" description="Low complexity" evidence="3">
    <location>
        <begin position="2954"/>
        <end position="2967"/>
    </location>
</feature>
<dbReference type="PROSITE" id="PS50290">
    <property type="entry name" value="PI3_4_KINASE_3"/>
    <property type="match status" value="1"/>
</dbReference>
<dbReference type="GO" id="GO:0035267">
    <property type="term" value="C:NuA4 histone acetyltransferase complex"/>
    <property type="evidence" value="ECO:0007669"/>
    <property type="project" value="TreeGrafter"/>
</dbReference>
<dbReference type="InterPro" id="IPR011990">
    <property type="entry name" value="TPR-like_helical_dom_sf"/>
</dbReference>
<dbReference type="STRING" id="1314781.A0A165FPF6"/>